<accession>A0A164UZV6</accession>
<feature type="region of interest" description="Disordered" evidence="1">
    <location>
        <begin position="56"/>
        <end position="79"/>
    </location>
</feature>
<evidence type="ECO:0000313" key="2">
    <source>
        <dbReference type="EMBL" id="KZM89614.1"/>
    </source>
</evidence>
<name>A0A164UZV6_DAUCS</name>
<protein>
    <submittedName>
        <fullName evidence="2">Uncharacterized protein</fullName>
    </submittedName>
</protein>
<reference evidence="2" key="1">
    <citation type="journal article" date="2016" name="Nat. Genet.">
        <title>A high-quality carrot genome assembly provides new insights into carotenoid accumulation and asterid genome evolution.</title>
        <authorList>
            <person name="Iorizzo M."/>
            <person name="Ellison S."/>
            <person name="Senalik D."/>
            <person name="Zeng P."/>
            <person name="Satapoomin P."/>
            <person name="Huang J."/>
            <person name="Bowman M."/>
            <person name="Iovene M."/>
            <person name="Sanseverino W."/>
            <person name="Cavagnaro P."/>
            <person name="Yildiz M."/>
            <person name="Macko-Podgorni A."/>
            <person name="Moranska E."/>
            <person name="Grzebelus E."/>
            <person name="Grzebelus D."/>
            <person name="Ashrafi H."/>
            <person name="Zheng Z."/>
            <person name="Cheng S."/>
            <person name="Spooner D."/>
            <person name="Van Deynze A."/>
            <person name="Simon P."/>
        </authorList>
    </citation>
    <scope>NUCLEOTIDE SEQUENCE [LARGE SCALE GENOMIC DNA]</scope>
    <source>
        <tissue evidence="2">Leaf</tissue>
    </source>
</reference>
<proteinExistence type="predicted"/>
<dbReference type="AlphaFoldDB" id="A0A164UZV6"/>
<gene>
    <name evidence="2" type="ORF">DCAR_023023</name>
</gene>
<dbReference type="Gramene" id="KZM89614">
    <property type="protein sequence ID" value="KZM89614"/>
    <property type="gene ID" value="DCAR_023023"/>
</dbReference>
<dbReference type="EMBL" id="LNRQ01000006">
    <property type="protein sequence ID" value="KZM89614.1"/>
    <property type="molecule type" value="Genomic_DNA"/>
</dbReference>
<evidence type="ECO:0000256" key="1">
    <source>
        <dbReference type="SAM" id="MobiDB-lite"/>
    </source>
</evidence>
<sequence length="176" mass="19419">MCSILDKKSRQTQPRKHGLFVLAAVCKSDLPDLTWELGPDSAECVANLLGGESGKTGLDSASTRGRHVSDSEPCLESDRDAPTVAPIEAFDEARLQLTKEEAELERSISGISVQMEEFQNKMMQFGKFDLEVEKESKQLEQLTNLLFADQLALHFHKKAGSKSHAVPEDFKAGQTL</sequence>
<organism evidence="2">
    <name type="scientific">Daucus carota subsp. sativus</name>
    <name type="common">Carrot</name>
    <dbReference type="NCBI Taxonomy" id="79200"/>
    <lineage>
        <taxon>Eukaryota</taxon>
        <taxon>Viridiplantae</taxon>
        <taxon>Streptophyta</taxon>
        <taxon>Embryophyta</taxon>
        <taxon>Tracheophyta</taxon>
        <taxon>Spermatophyta</taxon>
        <taxon>Magnoliopsida</taxon>
        <taxon>eudicotyledons</taxon>
        <taxon>Gunneridae</taxon>
        <taxon>Pentapetalae</taxon>
        <taxon>asterids</taxon>
        <taxon>campanulids</taxon>
        <taxon>Apiales</taxon>
        <taxon>Apiaceae</taxon>
        <taxon>Apioideae</taxon>
        <taxon>Scandiceae</taxon>
        <taxon>Daucinae</taxon>
        <taxon>Daucus</taxon>
        <taxon>Daucus sect. Daucus</taxon>
    </lineage>
</organism>
<comment type="caution">
    <text evidence="2">The sequence shown here is derived from an EMBL/GenBank/DDBJ whole genome shotgun (WGS) entry which is preliminary data.</text>
</comment>
<dbReference type="STRING" id="79200.A0A164UZV6"/>